<dbReference type="Proteomes" id="UP001218188">
    <property type="component" value="Unassembled WGS sequence"/>
</dbReference>
<name>A0AAD6S5R5_9AGAR</name>
<dbReference type="EMBL" id="JARJCM010000243">
    <property type="protein sequence ID" value="KAJ7021062.1"/>
    <property type="molecule type" value="Genomic_DNA"/>
</dbReference>
<sequence length="211" mass="23665">MSTDEKQESRASVPTSELTTARELTTTQIGHRLPTTSTRRLLTAQEEAEEDRALLISYYERIGKRQRIHEAAIHHHMKFRSKDSLALVVSTFDSLYRTEMQTPPPLVPEGSAPVDAKAAIARGRTLAFTQDPSEMECAWTYNNQIRVEALETAWAERNPDIASNDTDPAAASNSARRTAFSANEAKLALDRIQDLARRLLPQRESDCDLLD</sequence>
<feature type="region of interest" description="Disordered" evidence="1">
    <location>
        <begin position="1"/>
        <end position="28"/>
    </location>
</feature>
<feature type="compositionally biased region" description="Polar residues" evidence="1">
    <location>
        <begin position="10"/>
        <end position="28"/>
    </location>
</feature>
<evidence type="ECO:0000313" key="2">
    <source>
        <dbReference type="EMBL" id="KAJ7021062.1"/>
    </source>
</evidence>
<evidence type="ECO:0000256" key="1">
    <source>
        <dbReference type="SAM" id="MobiDB-lite"/>
    </source>
</evidence>
<keyword evidence="3" id="KW-1185">Reference proteome</keyword>
<protein>
    <submittedName>
        <fullName evidence="2">Uncharacterized protein</fullName>
    </submittedName>
</protein>
<evidence type="ECO:0000313" key="3">
    <source>
        <dbReference type="Proteomes" id="UP001218188"/>
    </source>
</evidence>
<reference evidence="2" key="1">
    <citation type="submission" date="2023-03" db="EMBL/GenBank/DDBJ databases">
        <title>Massive genome expansion in bonnet fungi (Mycena s.s.) driven by repeated elements and novel gene families across ecological guilds.</title>
        <authorList>
            <consortium name="Lawrence Berkeley National Laboratory"/>
            <person name="Harder C.B."/>
            <person name="Miyauchi S."/>
            <person name="Viragh M."/>
            <person name="Kuo A."/>
            <person name="Thoen E."/>
            <person name="Andreopoulos B."/>
            <person name="Lu D."/>
            <person name="Skrede I."/>
            <person name="Drula E."/>
            <person name="Henrissat B."/>
            <person name="Morin E."/>
            <person name="Kohler A."/>
            <person name="Barry K."/>
            <person name="LaButti K."/>
            <person name="Morin E."/>
            <person name="Salamov A."/>
            <person name="Lipzen A."/>
            <person name="Mereny Z."/>
            <person name="Hegedus B."/>
            <person name="Baldrian P."/>
            <person name="Stursova M."/>
            <person name="Weitz H."/>
            <person name="Taylor A."/>
            <person name="Grigoriev I.V."/>
            <person name="Nagy L.G."/>
            <person name="Martin F."/>
            <person name="Kauserud H."/>
        </authorList>
    </citation>
    <scope>NUCLEOTIDE SEQUENCE</scope>
    <source>
        <strain evidence="2">CBHHK200</strain>
    </source>
</reference>
<proteinExistence type="predicted"/>
<organism evidence="2 3">
    <name type="scientific">Mycena alexandri</name>
    <dbReference type="NCBI Taxonomy" id="1745969"/>
    <lineage>
        <taxon>Eukaryota</taxon>
        <taxon>Fungi</taxon>
        <taxon>Dikarya</taxon>
        <taxon>Basidiomycota</taxon>
        <taxon>Agaricomycotina</taxon>
        <taxon>Agaricomycetes</taxon>
        <taxon>Agaricomycetidae</taxon>
        <taxon>Agaricales</taxon>
        <taxon>Marasmiineae</taxon>
        <taxon>Mycenaceae</taxon>
        <taxon>Mycena</taxon>
    </lineage>
</organism>
<accession>A0AAD6S5R5</accession>
<dbReference type="AlphaFoldDB" id="A0AAD6S5R5"/>
<gene>
    <name evidence="2" type="ORF">C8F04DRAFT_1274217</name>
</gene>
<comment type="caution">
    <text evidence="2">The sequence shown here is derived from an EMBL/GenBank/DDBJ whole genome shotgun (WGS) entry which is preliminary data.</text>
</comment>